<comment type="subcellular location">
    <subcellularLocation>
        <location evidence="1">Cell membrane</location>
        <topology evidence="1">Multi-pass membrane protein</topology>
    </subcellularLocation>
</comment>
<feature type="transmembrane region" description="Helical" evidence="6">
    <location>
        <begin position="39"/>
        <end position="60"/>
    </location>
</feature>
<reference evidence="8 9" key="1">
    <citation type="submission" date="2015-11" db="EMBL/GenBank/DDBJ databases">
        <authorList>
            <person name="Zhang Y."/>
            <person name="Guo Z."/>
        </authorList>
    </citation>
    <scope>NUCLEOTIDE SEQUENCE [LARGE SCALE GENOMIC DNA]</scope>
    <source>
        <strain evidence="8 9">KCTC 32221</strain>
    </source>
</reference>
<keyword evidence="3 6" id="KW-0812">Transmembrane</keyword>
<feature type="domain" description="PLD phosphodiesterase" evidence="7">
    <location>
        <begin position="210"/>
        <end position="237"/>
    </location>
</feature>
<dbReference type="RefSeq" id="WP_058021018.1">
    <property type="nucleotide sequence ID" value="NZ_CP013189.1"/>
</dbReference>
<dbReference type="EMBL" id="CP013189">
    <property type="protein sequence ID" value="ALO45484.1"/>
    <property type="molecule type" value="Genomic_DNA"/>
</dbReference>
<gene>
    <name evidence="8" type="ORF">PS2015_809</name>
</gene>
<evidence type="ECO:0000256" key="5">
    <source>
        <dbReference type="ARBA" id="ARBA00023136"/>
    </source>
</evidence>
<organism evidence="8 9">
    <name type="scientific">Pseudohongiella spirulinae</name>
    <dbReference type="NCBI Taxonomy" id="1249552"/>
    <lineage>
        <taxon>Bacteria</taxon>
        <taxon>Pseudomonadati</taxon>
        <taxon>Pseudomonadota</taxon>
        <taxon>Gammaproteobacteria</taxon>
        <taxon>Pseudomonadales</taxon>
        <taxon>Pseudohongiellaceae</taxon>
        <taxon>Pseudohongiella</taxon>
    </lineage>
</organism>
<evidence type="ECO:0000256" key="1">
    <source>
        <dbReference type="ARBA" id="ARBA00004651"/>
    </source>
</evidence>
<sequence>MWNDSTQSLMLWLLPLLIILAGLLTAGHALLNKRDSRSAFGWIALCIILPIAGPVLYLLFGINRVRTRARRDYNTKVHRDALQTIIHPDGTDFRPLSTIGENLSRKGLSSCTNFTIYENGESLYPAMIDAINQASDRILLASYIFDSNNAGQDIARALAAAQQRGVKVRVILDGLGELMSIPRIGRTLKKLGIRFTRFNPVKLFPPSLNINLRNHRKVMIVDGLTAFTGGQNIGDRHLAEIIHNRHRVQDIHFSMQGKIVDELEWTFWQDWYYCCADPDAHHFRGTNVNEVDAAVWSRVILDGPNKDLDKLSHLINGVISAARHQVLIMTPYFIPTFDLIGALIAAHLRGVKVTILLPGHNNIKLADWASRNSVKQLLEAGLDIRYQPAPFVHSKLLLVDSNYSLIGSANIDPRSLRLNYELGVELFSETINAQLQDYFWRKADLADAATLNWLRERSLPVRLRDSLAWLFSPYL</sequence>
<dbReference type="Gene3D" id="3.30.870.10">
    <property type="entry name" value="Endonuclease Chain A"/>
    <property type="match status" value="2"/>
</dbReference>
<dbReference type="OrthoDB" id="9762009at2"/>
<feature type="domain" description="PLD phosphodiesterase" evidence="7">
    <location>
        <begin position="388"/>
        <end position="415"/>
    </location>
</feature>
<evidence type="ECO:0000256" key="2">
    <source>
        <dbReference type="ARBA" id="ARBA00022475"/>
    </source>
</evidence>
<dbReference type="AlphaFoldDB" id="A0A0S2KAY2"/>
<dbReference type="GO" id="GO:0008808">
    <property type="term" value="F:cardiolipin synthase activity"/>
    <property type="evidence" value="ECO:0007669"/>
    <property type="project" value="TreeGrafter"/>
</dbReference>
<keyword evidence="5 6" id="KW-0472">Membrane</keyword>
<evidence type="ECO:0000256" key="4">
    <source>
        <dbReference type="ARBA" id="ARBA00022989"/>
    </source>
</evidence>
<dbReference type="KEGG" id="pspi:PS2015_809"/>
<dbReference type="InterPro" id="IPR001736">
    <property type="entry name" value="PLipase_D/transphosphatidylase"/>
</dbReference>
<dbReference type="GO" id="GO:0032049">
    <property type="term" value="P:cardiolipin biosynthetic process"/>
    <property type="evidence" value="ECO:0007669"/>
    <property type="project" value="UniProtKB-ARBA"/>
</dbReference>
<keyword evidence="4 6" id="KW-1133">Transmembrane helix</keyword>
<dbReference type="PATRIC" id="fig|1249552.3.peg.815"/>
<keyword evidence="9" id="KW-1185">Reference proteome</keyword>
<evidence type="ECO:0000256" key="3">
    <source>
        <dbReference type="ARBA" id="ARBA00022692"/>
    </source>
</evidence>
<evidence type="ECO:0000259" key="7">
    <source>
        <dbReference type="PROSITE" id="PS50035"/>
    </source>
</evidence>
<evidence type="ECO:0000313" key="9">
    <source>
        <dbReference type="Proteomes" id="UP000065641"/>
    </source>
</evidence>
<dbReference type="Pfam" id="PF13396">
    <property type="entry name" value="PLDc_N"/>
    <property type="match status" value="1"/>
</dbReference>
<dbReference type="InterPro" id="IPR025202">
    <property type="entry name" value="PLD-like_dom"/>
</dbReference>
<dbReference type="GO" id="GO:0005886">
    <property type="term" value="C:plasma membrane"/>
    <property type="evidence" value="ECO:0007669"/>
    <property type="project" value="UniProtKB-SubCell"/>
</dbReference>
<dbReference type="PROSITE" id="PS50035">
    <property type="entry name" value="PLD"/>
    <property type="match status" value="2"/>
</dbReference>
<evidence type="ECO:0000313" key="8">
    <source>
        <dbReference type="EMBL" id="ALO45484.1"/>
    </source>
</evidence>
<dbReference type="PANTHER" id="PTHR21248">
    <property type="entry name" value="CARDIOLIPIN SYNTHASE"/>
    <property type="match status" value="1"/>
</dbReference>
<name>A0A0S2KAY2_9GAMM</name>
<dbReference type="PANTHER" id="PTHR21248:SF22">
    <property type="entry name" value="PHOSPHOLIPASE D"/>
    <property type="match status" value="1"/>
</dbReference>
<dbReference type="Proteomes" id="UP000065641">
    <property type="component" value="Chromosome"/>
</dbReference>
<dbReference type="Pfam" id="PF13091">
    <property type="entry name" value="PLDc_2"/>
    <property type="match status" value="2"/>
</dbReference>
<dbReference type="InterPro" id="IPR027379">
    <property type="entry name" value="CLS_N"/>
</dbReference>
<protein>
    <submittedName>
        <fullName evidence="8">Phospholipase D/Transphosphatidylase</fullName>
    </submittedName>
</protein>
<evidence type="ECO:0000256" key="6">
    <source>
        <dbReference type="SAM" id="Phobius"/>
    </source>
</evidence>
<dbReference type="SUPFAM" id="SSF56024">
    <property type="entry name" value="Phospholipase D/nuclease"/>
    <property type="match status" value="2"/>
</dbReference>
<keyword evidence="2" id="KW-1003">Cell membrane</keyword>
<proteinExistence type="predicted"/>
<dbReference type="SMART" id="SM00155">
    <property type="entry name" value="PLDc"/>
    <property type="match status" value="2"/>
</dbReference>
<dbReference type="STRING" id="1249552.PS2015_809"/>
<accession>A0A0S2KAY2</accession>